<dbReference type="InterPro" id="IPR038726">
    <property type="entry name" value="PDDEXK_AddAB-type"/>
</dbReference>
<dbReference type="PROSITE" id="PS51198">
    <property type="entry name" value="UVRD_HELICASE_ATP_BIND"/>
    <property type="match status" value="1"/>
</dbReference>
<comment type="caution">
    <text evidence="18">The sequence shown here is derived from an EMBL/GenBank/DDBJ whole genome shotgun (WGS) entry which is preliminary data.</text>
</comment>
<evidence type="ECO:0000256" key="7">
    <source>
        <dbReference type="ARBA" id="ARBA00022840"/>
    </source>
</evidence>
<dbReference type="InterPro" id="IPR027417">
    <property type="entry name" value="P-loop_NTPase"/>
</dbReference>
<feature type="region of interest" description="Disordered" evidence="15">
    <location>
        <begin position="963"/>
        <end position="989"/>
    </location>
</feature>
<dbReference type="InterPro" id="IPR014017">
    <property type="entry name" value="DNA_helicase_UvrD-like_C"/>
</dbReference>
<dbReference type="Proteomes" id="UP000051927">
    <property type="component" value="Unassembled WGS sequence"/>
</dbReference>
<keyword evidence="19" id="KW-1185">Reference proteome</keyword>
<dbReference type="Pfam" id="PF00580">
    <property type="entry name" value="UvrD-helicase"/>
    <property type="match status" value="1"/>
</dbReference>
<organism evidence="18 19">
    <name type="scientific">Lancefieldella rimae</name>
    <dbReference type="NCBI Taxonomy" id="1383"/>
    <lineage>
        <taxon>Bacteria</taxon>
        <taxon>Bacillati</taxon>
        <taxon>Actinomycetota</taxon>
        <taxon>Coriobacteriia</taxon>
        <taxon>Coriobacteriales</taxon>
        <taxon>Atopobiaceae</taxon>
        <taxon>Lancefieldella</taxon>
    </lineage>
</organism>
<dbReference type="EC" id="5.6.2.4" evidence="12"/>
<dbReference type="CDD" id="cd17932">
    <property type="entry name" value="DEXQc_UvrD"/>
    <property type="match status" value="1"/>
</dbReference>
<keyword evidence="1" id="KW-0540">Nuclease</keyword>
<comment type="catalytic activity">
    <reaction evidence="13">
        <text>ATP + H2O = ADP + phosphate + H(+)</text>
        <dbReference type="Rhea" id="RHEA:13065"/>
        <dbReference type="ChEBI" id="CHEBI:15377"/>
        <dbReference type="ChEBI" id="CHEBI:15378"/>
        <dbReference type="ChEBI" id="CHEBI:30616"/>
        <dbReference type="ChEBI" id="CHEBI:43474"/>
        <dbReference type="ChEBI" id="CHEBI:456216"/>
        <dbReference type="EC" id="5.6.2.4"/>
    </reaction>
</comment>
<dbReference type="Gene3D" id="1.10.486.10">
    <property type="entry name" value="PCRA, domain 4"/>
    <property type="match status" value="1"/>
</dbReference>
<feature type="domain" description="UvrD-like helicase C-terminal" evidence="17">
    <location>
        <begin position="460"/>
        <end position="743"/>
    </location>
</feature>
<evidence type="ECO:0000259" key="17">
    <source>
        <dbReference type="PROSITE" id="PS51217"/>
    </source>
</evidence>
<keyword evidence="7 14" id="KW-0067">ATP-binding</keyword>
<dbReference type="InterPro" id="IPR011604">
    <property type="entry name" value="PDDEXK-like_dom_sf"/>
</dbReference>
<dbReference type="PROSITE" id="PS51217">
    <property type="entry name" value="UVRD_HELICASE_CTER"/>
    <property type="match status" value="1"/>
</dbReference>
<dbReference type="Pfam" id="PF12705">
    <property type="entry name" value="PDDEXK_1"/>
    <property type="match status" value="1"/>
</dbReference>
<evidence type="ECO:0000256" key="9">
    <source>
        <dbReference type="ARBA" id="ARBA00023204"/>
    </source>
</evidence>
<evidence type="ECO:0000256" key="2">
    <source>
        <dbReference type="ARBA" id="ARBA00022741"/>
    </source>
</evidence>
<keyword evidence="8" id="KW-0238">DNA-binding</keyword>
<evidence type="ECO:0000256" key="6">
    <source>
        <dbReference type="ARBA" id="ARBA00022839"/>
    </source>
</evidence>
<evidence type="ECO:0000256" key="3">
    <source>
        <dbReference type="ARBA" id="ARBA00022763"/>
    </source>
</evidence>
<feature type="binding site" evidence="14">
    <location>
        <begin position="27"/>
        <end position="34"/>
    </location>
    <ligand>
        <name>ATP</name>
        <dbReference type="ChEBI" id="CHEBI:30616"/>
    </ligand>
</feature>
<gene>
    <name evidence="18" type="ORF">IV60_GL000511</name>
</gene>
<evidence type="ECO:0000313" key="18">
    <source>
        <dbReference type="EMBL" id="KRO03327.1"/>
    </source>
</evidence>
<proteinExistence type="predicted"/>
<dbReference type="InterPro" id="IPR000212">
    <property type="entry name" value="DNA_helicase_UvrD/REP"/>
</dbReference>
<protein>
    <recommendedName>
        <fullName evidence="12">DNA 3'-5' helicase</fullName>
        <ecNumber evidence="12">5.6.2.4</ecNumber>
    </recommendedName>
</protein>
<comment type="catalytic activity">
    <reaction evidence="11">
        <text>Couples ATP hydrolysis with the unwinding of duplex DNA by translocating in the 3'-5' direction.</text>
        <dbReference type="EC" id="5.6.2.4"/>
    </reaction>
</comment>
<keyword evidence="9" id="KW-0234">DNA repair</keyword>
<dbReference type="GeneID" id="84903833"/>
<dbReference type="SUPFAM" id="SSF52540">
    <property type="entry name" value="P-loop containing nucleoside triphosphate hydrolases"/>
    <property type="match status" value="1"/>
</dbReference>
<evidence type="ECO:0000313" key="19">
    <source>
        <dbReference type="Proteomes" id="UP000051927"/>
    </source>
</evidence>
<evidence type="ECO:0000256" key="11">
    <source>
        <dbReference type="ARBA" id="ARBA00034617"/>
    </source>
</evidence>
<dbReference type="PANTHER" id="PTHR11070">
    <property type="entry name" value="UVRD / RECB / PCRA DNA HELICASE FAMILY MEMBER"/>
    <property type="match status" value="1"/>
</dbReference>
<dbReference type="RefSeq" id="WP_003148546.1">
    <property type="nucleotide sequence ID" value="NZ_JQCP01000001.1"/>
</dbReference>
<evidence type="ECO:0000259" key="16">
    <source>
        <dbReference type="PROSITE" id="PS51198"/>
    </source>
</evidence>
<dbReference type="GO" id="GO:0004386">
    <property type="term" value="F:helicase activity"/>
    <property type="evidence" value="ECO:0007669"/>
    <property type="project" value="UniProtKB-KW"/>
</dbReference>
<dbReference type="EMBL" id="JQCP01000001">
    <property type="protein sequence ID" value="KRO03327.1"/>
    <property type="molecule type" value="Genomic_DNA"/>
</dbReference>
<evidence type="ECO:0000256" key="15">
    <source>
        <dbReference type="SAM" id="MobiDB-lite"/>
    </source>
</evidence>
<accession>A0ABR5Q2D5</accession>
<dbReference type="PANTHER" id="PTHR11070:SF23">
    <property type="entry name" value="RECBCD ENZYME SUBUNIT RECB"/>
    <property type="match status" value="1"/>
</dbReference>
<evidence type="ECO:0000256" key="10">
    <source>
        <dbReference type="ARBA" id="ARBA00023235"/>
    </source>
</evidence>
<keyword evidence="2 14" id="KW-0547">Nucleotide-binding</keyword>
<evidence type="ECO:0000256" key="1">
    <source>
        <dbReference type="ARBA" id="ARBA00022722"/>
    </source>
</evidence>
<sequence length="1169" mass="130688">MTLDFHSYTPGQKQAIQTLDKPLFVAAGAGSGKTFTLTKRVVWALSKGSGTDGGAYLDSLDQALIITFTNEAAKEIKERVRSALEEEGLFDQALNVDSAWISTIHSMCARILRSHAFDLGIDPDFIVLDEHRRNELLQESLEEVLSSLRETDEYKGFFSVFDLKDTASASHGGAQNGSQKLDSIIEQLATSALSAPYEFESIELAIEKDGAVPDIYQELKRLHFQMRELLMHVAEIDDETAVNIITRQEEKVAAYLANHTKQDVQPSEIADLFEKIPRLHCGKETKKLAADIQSDCEDLQKTCRMLDINRYAPQLIKVTKFVVERFSEKKREARGLDNNDLLHEVARAFEDHPELAGEYSSKFKLVMVDEFQDTNEQQVRMIKRLAGEDARFLTTVGDAQQSIYGFREADVEVFFERQKEIPEENRPLLIDNFRSHDDILRFVKAVCGAEGMIPDFMDLKASRRESSGPLQNNIPRVMVELTAVEKKGNKRAAKADVYQRVAAEQLADRIARIISEGVFQAKDIAILMTSVKDASLYIEALRQRGIESVLSGGTGFGQLPEVQTIAALLSALADIHDTEQGLFPVLTSGMFSLEASDFVLLSTDLTKREGFVFKRPIEGGLLTQEFSGDHQPSCRLKRALTILNQAKRDIAVKDVATVIQQVIKASGWIERLETGDAQERSQAANILAAIRRVRELERDLGVGPSQLSVAFKHWLKVTKAAPVVLNDERQDAVKIQTIHASKGKEYKVVAVVGALKDLDQRAPSTKRCLIGRVDAKRIVALKPPRTELRGDKIPEDISQCKTICDWRLYLDETQNAAAQAEAIRLLYVGLTRAREMVILTATAIQQKAAGFSPKLTKAVISSILKEDSLPRAGESPFEYGGSQAGVCRTLYVRFSEQADGYALDGVDLDQTRTMSDAQENQAGLTFDLYAPETSVPQAKKETNYQEFYSYSSLHQQINDKFQEVSEQQETLQGKEASQDGGAEGETSATSFGSTFHELAQYMVEADAYPERSTIERIAIQNHVQKSLMSRLESALTLWNNSDVRAEARKYACVCAEMPFCLEQVYGDKKYLNGAIDLLATNPKSTEAFVVDYKTGDKNLTPEEIIESHRMQANFYAFVLMQRGYTKVTCAFVCVEVPDSADEKQPFVARYSFDEHRKPTLLGWEVREHV</sequence>
<dbReference type="Gene3D" id="3.40.50.300">
    <property type="entry name" value="P-loop containing nucleotide triphosphate hydrolases"/>
    <property type="match status" value="4"/>
</dbReference>
<evidence type="ECO:0000256" key="5">
    <source>
        <dbReference type="ARBA" id="ARBA00022806"/>
    </source>
</evidence>
<dbReference type="Pfam" id="PF13361">
    <property type="entry name" value="UvrD_C"/>
    <property type="match status" value="1"/>
</dbReference>
<keyword evidence="4 14" id="KW-0378">Hydrolase</keyword>
<keyword evidence="10" id="KW-0413">Isomerase</keyword>
<name>A0ABR5Q2D5_9ACTN</name>
<keyword evidence="3" id="KW-0227">DNA damage</keyword>
<evidence type="ECO:0000256" key="14">
    <source>
        <dbReference type="PROSITE-ProRule" id="PRU00560"/>
    </source>
</evidence>
<reference evidence="18 19" key="1">
    <citation type="journal article" date="2015" name="Genome Announc.">
        <title>Expanding the biotechnology potential of lactobacilli through comparative genomics of 213 strains and associated genera.</title>
        <authorList>
            <person name="Sun Z."/>
            <person name="Harris H.M."/>
            <person name="McCann A."/>
            <person name="Guo C."/>
            <person name="Argimon S."/>
            <person name="Zhang W."/>
            <person name="Yang X."/>
            <person name="Jeffery I.B."/>
            <person name="Cooney J.C."/>
            <person name="Kagawa T.F."/>
            <person name="Liu W."/>
            <person name="Song Y."/>
            <person name="Salvetti E."/>
            <person name="Wrobel A."/>
            <person name="Rasinkangas P."/>
            <person name="Parkhill J."/>
            <person name="Rea M.C."/>
            <person name="O'Sullivan O."/>
            <person name="Ritari J."/>
            <person name="Douillard F.P."/>
            <person name="Paul Ross R."/>
            <person name="Yang R."/>
            <person name="Briner A.E."/>
            <person name="Felis G.E."/>
            <person name="de Vos W.M."/>
            <person name="Barrangou R."/>
            <person name="Klaenhammer T.R."/>
            <person name="Caufield P.W."/>
            <person name="Cui Y."/>
            <person name="Zhang H."/>
            <person name="O'Toole P.W."/>
        </authorList>
    </citation>
    <scope>NUCLEOTIDE SEQUENCE [LARGE SCALE GENOMIC DNA]</scope>
    <source>
        <strain evidence="18 19">DSM 7090</strain>
    </source>
</reference>
<evidence type="ECO:0000256" key="8">
    <source>
        <dbReference type="ARBA" id="ARBA00023125"/>
    </source>
</evidence>
<feature type="domain" description="UvrD-like helicase ATP-binding" evidence="16">
    <location>
        <begin position="6"/>
        <end position="436"/>
    </location>
</feature>
<evidence type="ECO:0000256" key="13">
    <source>
        <dbReference type="ARBA" id="ARBA00048988"/>
    </source>
</evidence>
<keyword evidence="6" id="KW-0269">Exonuclease</keyword>
<evidence type="ECO:0000256" key="4">
    <source>
        <dbReference type="ARBA" id="ARBA00022801"/>
    </source>
</evidence>
<dbReference type="InterPro" id="IPR014016">
    <property type="entry name" value="UvrD-like_ATP-bd"/>
</dbReference>
<dbReference type="Gene3D" id="3.90.320.10">
    <property type="match status" value="1"/>
</dbReference>
<keyword evidence="5 14" id="KW-0347">Helicase</keyword>
<evidence type="ECO:0000256" key="12">
    <source>
        <dbReference type="ARBA" id="ARBA00034808"/>
    </source>
</evidence>